<keyword evidence="3" id="KW-1185">Reference proteome</keyword>
<accession>A0A9D5CGC8</accession>
<evidence type="ECO:0000313" key="3">
    <source>
        <dbReference type="Proteomes" id="UP001085076"/>
    </source>
</evidence>
<reference evidence="2" key="1">
    <citation type="submission" date="2021-03" db="EMBL/GenBank/DDBJ databases">
        <authorList>
            <person name="Li Z."/>
            <person name="Yang C."/>
        </authorList>
    </citation>
    <scope>NUCLEOTIDE SEQUENCE</scope>
    <source>
        <strain evidence="2">Dzin_1.0</strain>
        <tissue evidence="2">Leaf</tissue>
    </source>
</reference>
<gene>
    <name evidence="2" type="ORF">J5N97_020720</name>
</gene>
<dbReference type="EMBL" id="JAGGNH010000005">
    <property type="protein sequence ID" value="KAJ0972761.1"/>
    <property type="molecule type" value="Genomic_DNA"/>
</dbReference>
<name>A0A9D5CGC8_9LILI</name>
<feature type="compositionally biased region" description="Basic and acidic residues" evidence="1">
    <location>
        <begin position="52"/>
        <end position="65"/>
    </location>
</feature>
<feature type="compositionally biased region" description="Low complexity" evidence="1">
    <location>
        <begin position="92"/>
        <end position="101"/>
    </location>
</feature>
<evidence type="ECO:0000256" key="1">
    <source>
        <dbReference type="SAM" id="MobiDB-lite"/>
    </source>
</evidence>
<feature type="region of interest" description="Disordered" evidence="1">
    <location>
        <begin position="43"/>
        <end position="106"/>
    </location>
</feature>
<reference evidence="2" key="2">
    <citation type="journal article" date="2022" name="Hortic Res">
        <title>The genome of Dioscorea zingiberensis sheds light on the biosynthesis, origin and evolution of the medicinally important diosgenin saponins.</title>
        <authorList>
            <person name="Li Y."/>
            <person name="Tan C."/>
            <person name="Li Z."/>
            <person name="Guo J."/>
            <person name="Li S."/>
            <person name="Chen X."/>
            <person name="Wang C."/>
            <person name="Dai X."/>
            <person name="Yang H."/>
            <person name="Song W."/>
            <person name="Hou L."/>
            <person name="Xu J."/>
            <person name="Tong Z."/>
            <person name="Xu A."/>
            <person name="Yuan X."/>
            <person name="Wang W."/>
            <person name="Yang Q."/>
            <person name="Chen L."/>
            <person name="Sun Z."/>
            <person name="Wang K."/>
            <person name="Pan B."/>
            <person name="Chen J."/>
            <person name="Bao Y."/>
            <person name="Liu F."/>
            <person name="Qi X."/>
            <person name="Gang D.R."/>
            <person name="Wen J."/>
            <person name="Li J."/>
        </authorList>
    </citation>
    <scope>NUCLEOTIDE SEQUENCE</scope>
    <source>
        <strain evidence="2">Dzin_1.0</strain>
    </source>
</reference>
<dbReference type="Proteomes" id="UP001085076">
    <property type="component" value="Miscellaneous, Linkage group lg05"/>
</dbReference>
<sequence>MGEYGPSSKPEEFVTVAEPTLERLMASVHERITLEKEMVARAQEGILEGSEEERQRRKELVETKEPPCPGEGMDLEGGPEARTEHNGNKIQTSSSLRTSTRALPDTQDMRNCYDSLLSAATATANSAYGSGGTFKGS</sequence>
<proteinExistence type="predicted"/>
<evidence type="ECO:0000313" key="2">
    <source>
        <dbReference type="EMBL" id="KAJ0972761.1"/>
    </source>
</evidence>
<dbReference type="AlphaFoldDB" id="A0A9D5CGC8"/>
<organism evidence="2 3">
    <name type="scientific">Dioscorea zingiberensis</name>
    <dbReference type="NCBI Taxonomy" id="325984"/>
    <lineage>
        <taxon>Eukaryota</taxon>
        <taxon>Viridiplantae</taxon>
        <taxon>Streptophyta</taxon>
        <taxon>Embryophyta</taxon>
        <taxon>Tracheophyta</taxon>
        <taxon>Spermatophyta</taxon>
        <taxon>Magnoliopsida</taxon>
        <taxon>Liliopsida</taxon>
        <taxon>Dioscoreales</taxon>
        <taxon>Dioscoreaceae</taxon>
        <taxon>Dioscorea</taxon>
    </lineage>
</organism>
<protein>
    <submittedName>
        <fullName evidence="2">Uncharacterized protein</fullName>
    </submittedName>
</protein>
<comment type="caution">
    <text evidence="2">The sequence shown here is derived from an EMBL/GenBank/DDBJ whole genome shotgun (WGS) entry which is preliminary data.</text>
</comment>